<dbReference type="SMART" id="SM00664">
    <property type="entry name" value="DoH"/>
    <property type="match status" value="1"/>
</dbReference>
<dbReference type="InterPro" id="IPR005018">
    <property type="entry name" value="DOMON_domain"/>
</dbReference>
<evidence type="ECO:0000313" key="6">
    <source>
        <dbReference type="EMBL" id="KAG2430801.1"/>
    </source>
</evidence>
<feature type="compositionally biased region" description="Gly residues" evidence="4">
    <location>
        <begin position="202"/>
        <end position="222"/>
    </location>
</feature>
<reference evidence="6" key="1">
    <citation type="journal article" date="2020" name="bioRxiv">
        <title>Comparative genomics of Chlamydomonas.</title>
        <authorList>
            <person name="Craig R.J."/>
            <person name="Hasan A.R."/>
            <person name="Ness R.W."/>
            <person name="Keightley P.D."/>
        </authorList>
    </citation>
    <scope>NUCLEOTIDE SEQUENCE</scope>
    <source>
        <strain evidence="6">SAG 7.73</strain>
    </source>
</reference>
<feature type="region of interest" description="Disordered" evidence="4">
    <location>
        <begin position="599"/>
        <end position="667"/>
    </location>
</feature>
<dbReference type="SUPFAM" id="SSF49742">
    <property type="entry name" value="PHM/PNGase F"/>
    <property type="match status" value="2"/>
</dbReference>
<protein>
    <recommendedName>
        <fullName evidence="5">DOMON domain-containing protein</fullName>
    </recommendedName>
</protein>
<dbReference type="InterPro" id="IPR000323">
    <property type="entry name" value="Cu2_ascorb_mOase_N"/>
</dbReference>
<dbReference type="AlphaFoldDB" id="A0A835SS26"/>
<dbReference type="PANTHER" id="PTHR10157:SF23">
    <property type="entry name" value="MOXD1 HOMOLOG 1"/>
    <property type="match status" value="1"/>
</dbReference>
<name>A0A835SS26_CHLIN</name>
<evidence type="ECO:0000256" key="4">
    <source>
        <dbReference type="SAM" id="MobiDB-lite"/>
    </source>
</evidence>
<sequence>MRDAITFALDVDGIHNWVGLGISEAGGMLAADMAIVRRGGGPGGSSSGSSSTSSTSSAGADGGAGEWWAGDYWSMDFVMPQLDHDDNEAGGGAGGGAAAAQNVRLLSAGVEAAGGGAGGGLGATTVSFWRPLDTCDEVQDRRIIRGTAQYLIYAYGTAWAQHDTAHRGNVLLTLLPQLPAPAPAPAAAMLPDIGSARASDSSGGGGSTGGGAGAGSSTGSGMGSSSWEVRMANVTVPAAATSYLCRHLPVPNPGQKVQAVSWDVLLTPPAPPPPPSGQQPAAAAPLVHHMIIYACTQPPPAPSELFECPVMADSCEVVYMVWVPGVTHWEAPAEAGYAFGGAGGVTWVALQVHYSNPDGVEGVRDSSGLVLHTTPQLRPHDIGVLALGPLVFYIPPGNASWTLDPASICPSGCTKQLPGPVTLVYSGFHMHTLGRHIRTQWIRNGSELQPLGERRAWSFDYQGATYVDAAANSLSPGDSLVTTCTWDSTGREGTTRFGYSTADEMCFNFVVYYPRHAPLEMCATANVHLMPGRPRTNMAVCSSMSKAIRLFEALNNIGLTNNSANATKALASLTAQMLLSGELMSADLPPFTPYSPTCSPVAFNSSTQRGSGGHSGGGNGGGSGGGSQPRPHHAAAATSRPPSAAARRPPPQLAARRPPKWKEMKRG</sequence>
<feature type="compositionally biased region" description="Low complexity" evidence="4">
    <location>
        <begin position="634"/>
        <end position="647"/>
    </location>
</feature>
<dbReference type="OrthoDB" id="2013249at2759"/>
<feature type="domain" description="DOMON" evidence="5">
    <location>
        <begin position="17"/>
        <end position="156"/>
    </location>
</feature>
<evidence type="ECO:0000256" key="2">
    <source>
        <dbReference type="ARBA" id="ARBA00023157"/>
    </source>
</evidence>
<dbReference type="CDD" id="cd09631">
    <property type="entry name" value="DOMON_DOH"/>
    <property type="match status" value="1"/>
</dbReference>
<dbReference type="PANTHER" id="PTHR10157">
    <property type="entry name" value="DOPAMINE BETA HYDROXYLASE RELATED"/>
    <property type="match status" value="1"/>
</dbReference>
<comment type="similarity">
    <text evidence="1">Belongs to the copper type II ascorbate-dependent monooxygenase family.</text>
</comment>
<keyword evidence="2" id="KW-1015">Disulfide bond</keyword>
<comment type="caution">
    <text evidence="6">The sequence shown here is derived from an EMBL/GenBank/DDBJ whole genome shotgun (WGS) entry which is preliminary data.</text>
</comment>
<feature type="region of interest" description="Disordered" evidence="4">
    <location>
        <begin position="40"/>
        <end position="62"/>
    </location>
</feature>
<dbReference type="EMBL" id="JAEHOC010000026">
    <property type="protein sequence ID" value="KAG2430801.1"/>
    <property type="molecule type" value="Genomic_DNA"/>
</dbReference>
<accession>A0A835SS26</accession>
<dbReference type="InterPro" id="IPR024548">
    <property type="entry name" value="Cu2_monoox_C"/>
</dbReference>
<feature type="compositionally biased region" description="Polar residues" evidence="4">
    <location>
        <begin position="599"/>
        <end position="609"/>
    </location>
</feature>
<keyword evidence="7" id="KW-1185">Reference proteome</keyword>
<proteinExistence type="inferred from homology"/>
<evidence type="ECO:0000259" key="5">
    <source>
        <dbReference type="SMART" id="SM00664"/>
    </source>
</evidence>
<dbReference type="InterPro" id="IPR014784">
    <property type="entry name" value="Cu2_ascorb_mOase-like_C"/>
</dbReference>
<dbReference type="InterPro" id="IPR036939">
    <property type="entry name" value="Cu2_ascorb_mOase_N_sf"/>
</dbReference>
<feature type="compositionally biased region" description="Gly residues" evidence="4">
    <location>
        <begin position="610"/>
        <end position="627"/>
    </location>
</feature>
<evidence type="ECO:0000313" key="7">
    <source>
        <dbReference type="Proteomes" id="UP000650467"/>
    </source>
</evidence>
<dbReference type="InterPro" id="IPR045266">
    <property type="entry name" value="DOH_DOMON"/>
</dbReference>
<keyword evidence="3" id="KW-0325">Glycoprotein</keyword>
<dbReference type="Pfam" id="PF01082">
    <property type="entry name" value="Cu2_monooxygen"/>
    <property type="match status" value="1"/>
</dbReference>
<dbReference type="Gene3D" id="2.60.120.310">
    <property type="entry name" value="Copper type II, ascorbate-dependent monooxygenase, N-terminal domain"/>
    <property type="match status" value="1"/>
</dbReference>
<feature type="region of interest" description="Disordered" evidence="4">
    <location>
        <begin position="194"/>
        <end position="224"/>
    </location>
</feature>
<dbReference type="InterPro" id="IPR008977">
    <property type="entry name" value="PHM/PNGase_F_dom_sf"/>
</dbReference>
<dbReference type="Proteomes" id="UP000650467">
    <property type="component" value="Unassembled WGS sequence"/>
</dbReference>
<evidence type="ECO:0000256" key="3">
    <source>
        <dbReference type="ARBA" id="ARBA00023180"/>
    </source>
</evidence>
<dbReference type="Gene3D" id="2.60.120.230">
    <property type="match status" value="1"/>
</dbReference>
<dbReference type="Pfam" id="PF03712">
    <property type="entry name" value="Cu2_monoox_C"/>
    <property type="match status" value="1"/>
</dbReference>
<evidence type="ECO:0000256" key="1">
    <source>
        <dbReference type="ARBA" id="ARBA00010676"/>
    </source>
</evidence>
<gene>
    <name evidence="6" type="ORF">HXX76_009777</name>
</gene>
<dbReference type="InterPro" id="IPR000945">
    <property type="entry name" value="DBH-like"/>
</dbReference>
<organism evidence="6 7">
    <name type="scientific">Chlamydomonas incerta</name>
    <dbReference type="NCBI Taxonomy" id="51695"/>
    <lineage>
        <taxon>Eukaryota</taxon>
        <taxon>Viridiplantae</taxon>
        <taxon>Chlorophyta</taxon>
        <taxon>core chlorophytes</taxon>
        <taxon>Chlorophyceae</taxon>
        <taxon>CS clade</taxon>
        <taxon>Chlamydomonadales</taxon>
        <taxon>Chlamydomonadaceae</taxon>
        <taxon>Chlamydomonas</taxon>
    </lineage>
</organism>
<feature type="compositionally biased region" description="Low complexity" evidence="4">
    <location>
        <begin position="47"/>
        <end position="59"/>
    </location>
</feature>
<dbReference type="GO" id="GO:0005507">
    <property type="term" value="F:copper ion binding"/>
    <property type="evidence" value="ECO:0007669"/>
    <property type="project" value="InterPro"/>
</dbReference>
<dbReference type="GO" id="GO:0004500">
    <property type="term" value="F:dopamine beta-monooxygenase activity"/>
    <property type="evidence" value="ECO:0007669"/>
    <property type="project" value="InterPro"/>
</dbReference>